<gene>
    <name evidence="5" type="ORF">C8J48_1696</name>
</gene>
<proteinExistence type="inferred from homology"/>
<comment type="similarity">
    <text evidence="1">Belongs to the GTP cyclohydrolase I type 2/NIF3 family.</text>
</comment>
<dbReference type="PANTHER" id="PTHR13799:SF14">
    <property type="entry name" value="GTP CYCLOHYDROLASE 1 TYPE 2 HOMOLOG"/>
    <property type="match status" value="1"/>
</dbReference>
<comment type="caution">
    <text evidence="5">The sequence shown here is derived from an EMBL/GenBank/DDBJ whole genome shotgun (WGS) entry which is preliminary data.</text>
</comment>
<dbReference type="GO" id="GO:0016787">
    <property type="term" value="F:hydrolase activity"/>
    <property type="evidence" value="ECO:0007669"/>
    <property type="project" value="UniProtKB-KW"/>
</dbReference>
<dbReference type="EMBL" id="PZZP01000001">
    <property type="protein sequence ID" value="PTM59094.1"/>
    <property type="molecule type" value="Genomic_DNA"/>
</dbReference>
<dbReference type="Gene3D" id="3.40.1390.30">
    <property type="entry name" value="NIF3 (NGG1p interacting factor 3)-like"/>
    <property type="match status" value="2"/>
</dbReference>
<evidence type="ECO:0000313" key="6">
    <source>
        <dbReference type="Proteomes" id="UP000241639"/>
    </source>
</evidence>
<dbReference type="Pfam" id="PF01784">
    <property type="entry name" value="DUF34_NIF3"/>
    <property type="match status" value="1"/>
</dbReference>
<dbReference type="GO" id="GO:0046872">
    <property type="term" value="F:metal ion binding"/>
    <property type="evidence" value="ECO:0007669"/>
    <property type="project" value="UniProtKB-KW"/>
</dbReference>
<keyword evidence="5" id="KW-0378">Hydrolase</keyword>
<keyword evidence="3 4" id="KW-0479">Metal-binding</keyword>
<evidence type="ECO:0000256" key="4">
    <source>
        <dbReference type="PIRSR" id="PIRSR602678-1"/>
    </source>
</evidence>
<sequence>MVSIQTLAQKLDQLFRLDIMALDSAFSRFIPMVYDSVGIDWKSRFEPDFTRRFNGLMMRGAEEVGRVFLAVFPSDDVLDRFVAEAEAGDLLFMHHPLLMECGDPRGRWGRGFVPIAEERLNAVAKKQLSVYTCHVPMDLGQRIGTNAAIAATLGVKPDAFFFRQAEGEMGWIGNIDQTDTDHLIRRLEKIFAIPYVDFEGKKRESIKRIAIVAGCGDRVEAMREAEGLGADAYITGEVHCHIDNNYGRHRYREMMAYVPLTAMSLIGVSHAASEYHVMKTQMAEWFQHIGVPYTLLPQRRWWL</sequence>
<evidence type="ECO:0000256" key="1">
    <source>
        <dbReference type="ARBA" id="ARBA00006964"/>
    </source>
</evidence>
<feature type="binding site" evidence="4">
    <location>
        <position position="94"/>
    </location>
    <ligand>
        <name>a divalent metal cation</name>
        <dbReference type="ChEBI" id="CHEBI:60240"/>
        <label>1</label>
    </ligand>
</feature>
<dbReference type="Proteomes" id="UP000241639">
    <property type="component" value="Unassembled WGS sequence"/>
</dbReference>
<dbReference type="PANTHER" id="PTHR13799">
    <property type="entry name" value="NGG1 INTERACTING FACTOR 3"/>
    <property type="match status" value="1"/>
</dbReference>
<dbReference type="OrthoDB" id="12727at2"/>
<dbReference type="InterPro" id="IPR036069">
    <property type="entry name" value="DUF34/NIF3_sf"/>
</dbReference>
<dbReference type="InterPro" id="IPR002678">
    <property type="entry name" value="DUF34/NIF3"/>
</dbReference>
<dbReference type="RefSeq" id="WP_107727653.1">
    <property type="nucleotide sequence ID" value="NZ_PZZP01000001.1"/>
</dbReference>
<dbReference type="SUPFAM" id="SSF102705">
    <property type="entry name" value="NIF3 (NGG1p interacting factor 3)-like"/>
    <property type="match status" value="1"/>
</dbReference>
<evidence type="ECO:0000313" key="5">
    <source>
        <dbReference type="EMBL" id="PTM59094.1"/>
    </source>
</evidence>
<feature type="binding site" evidence="4">
    <location>
        <position position="95"/>
    </location>
    <ligand>
        <name>a divalent metal cation</name>
        <dbReference type="ChEBI" id="CHEBI:60240"/>
        <label>1</label>
    </ligand>
</feature>
<dbReference type="GO" id="GO:0005737">
    <property type="term" value="C:cytoplasm"/>
    <property type="evidence" value="ECO:0007669"/>
    <property type="project" value="TreeGrafter"/>
</dbReference>
<accession>A0A2T4ZB19</accession>
<organism evidence="5 6">
    <name type="scientific">Desmospora activa DSM 45169</name>
    <dbReference type="NCBI Taxonomy" id="1121389"/>
    <lineage>
        <taxon>Bacteria</taxon>
        <taxon>Bacillati</taxon>
        <taxon>Bacillota</taxon>
        <taxon>Bacilli</taxon>
        <taxon>Bacillales</taxon>
        <taxon>Thermoactinomycetaceae</taxon>
        <taxon>Desmospora</taxon>
    </lineage>
</organism>
<name>A0A2T4ZB19_9BACL</name>
<evidence type="ECO:0000256" key="3">
    <source>
        <dbReference type="ARBA" id="ARBA00022723"/>
    </source>
</evidence>
<dbReference type="AlphaFoldDB" id="A0A2T4ZB19"/>
<evidence type="ECO:0000256" key="2">
    <source>
        <dbReference type="ARBA" id="ARBA00022112"/>
    </source>
</evidence>
<reference evidence="5 6" key="1">
    <citation type="submission" date="2018-04" db="EMBL/GenBank/DDBJ databases">
        <title>Genomic Encyclopedia of Archaeal and Bacterial Type Strains, Phase II (KMG-II): from individual species to whole genera.</title>
        <authorList>
            <person name="Goeker M."/>
        </authorList>
    </citation>
    <scope>NUCLEOTIDE SEQUENCE [LARGE SCALE GENOMIC DNA]</scope>
    <source>
        <strain evidence="5 6">DSM 45169</strain>
    </source>
</reference>
<protein>
    <recommendedName>
        <fullName evidence="2">GTP cyclohydrolase 1 type 2 homolog</fullName>
    </recommendedName>
</protein>
<keyword evidence="6" id="KW-1185">Reference proteome</keyword>
<feature type="binding site" evidence="4">
    <location>
        <position position="138"/>
    </location>
    <ligand>
        <name>a divalent metal cation</name>
        <dbReference type="ChEBI" id="CHEBI:60240"/>
        <label>1</label>
    </ligand>
</feature>